<feature type="region of interest" description="Disordered" evidence="1">
    <location>
        <begin position="1"/>
        <end position="46"/>
    </location>
</feature>
<proteinExistence type="predicted"/>
<dbReference type="InterPro" id="IPR008552">
    <property type="entry name" value="DUF834"/>
</dbReference>
<evidence type="ECO:0000256" key="1">
    <source>
        <dbReference type="SAM" id="MobiDB-lite"/>
    </source>
</evidence>
<reference evidence="4" key="1">
    <citation type="journal article" date="2005" name="Nature">
        <title>The map-based sequence of the rice genome.</title>
        <authorList>
            <consortium name="International rice genome sequencing project (IRGSP)"/>
            <person name="Matsumoto T."/>
            <person name="Wu J."/>
            <person name="Kanamori H."/>
            <person name="Katayose Y."/>
            <person name="Fujisawa M."/>
            <person name="Namiki N."/>
            <person name="Mizuno H."/>
            <person name="Yamamoto K."/>
            <person name="Antonio B.A."/>
            <person name="Baba T."/>
            <person name="Sakata K."/>
            <person name="Nagamura Y."/>
            <person name="Aoki H."/>
            <person name="Arikawa K."/>
            <person name="Arita K."/>
            <person name="Bito T."/>
            <person name="Chiden Y."/>
            <person name="Fujitsuka N."/>
            <person name="Fukunaka R."/>
            <person name="Hamada M."/>
            <person name="Harada C."/>
            <person name="Hayashi A."/>
            <person name="Hijishita S."/>
            <person name="Honda M."/>
            <person name="Hosokawa S."/>
            <person name="Ichikawa Y."/>
            <person name="Idonuma A."/>
            <person name="Iijima M."/>
            <person name="Ikeda M."/>
            <person name="Ikeno M."/>
            <person name="Ito K."/>
            <person name="Ito S."/>
            <person name="Ito T."/>
            <person name="Ito Y."/>
            <person name="Ito Y."/>
            <person name="Iwabuchi A."/>
            <person name="Kamiya K."/>
            <person name="Karasawa W."/>
            <person name="Kurita K."/>
            <person name="Katagiri S."/>
            <person name="Kikuta A."/>
            <person name="Kobayashi H."/>
            <person name="Kobayashi N."/>
            <person name="Machita K."/>
            <person name="Maehara T."/>
            <person name="Masukawa M."/>
            <person name="Mizubayashi T."/>
            <person name="Mukai Y."/>
            <person name="Nagasaki H."/>
            <person name="Nagata Y."/>
            <person name="Naito S."/>
            <person name="Nakashima M."/>
            <person name="Nakama Y."/>
            <person name="Nakamichi Y."/>
            <person name="Nakamura M."/>
            <person name="Meguro A."/>
            <person name="Negishi M."/>
            <person name="Ohta I."/>
            <person name="Ohta T."/>
            <person name="Okamoto M."/>
            <person name="Ono N."/>
            <person name="Saji S."/>
            <person name="Sakaguchi M."/>
            <person name="Sakai K."/>
            <person name="Shibata M."/>
            <person name="Shimokawa T."/>
            <person name="Song J."/>
            <person name="Takazaki Y."/>
            <person name="Terasawa K."/>
            <person name="Tsugane M."/>
            <person name="Tsuji K."/>
            <person name="Ueda S."/>
            <person name="Waki K."/>
            <person name="Yamagata H."/>
            <person name="Yamamoto M."/>
            <person name="Yamamoto S."/>
            <person name="Yamane H."/>
            <person name="Yoshiki S."/>
            <person name="Yoshihara R."/>
            <person name="Yukawa K."/>
            <person name="Zhong H."/>
            <person name="Yano M."/>
            <person name="Yuan Q."/>
            <person name="Ouyang S."/>
            <person name="Liu J."/>
            <person name="Jones K.M."/>
            <person name="Gansberger K."/>
            <person name="Moffat K."/>
            <person name="Hill J."/>
            <person name="Bera J."/>
            <person name="Fadrosh D."/>
            <person name="Jin S."/>
            <person name="Johri S."/>
            <person name="Kim M."/>
            <person name="Overton L."/>
            <person name="Reardon M."/>
            <person name="Tsitrin T."/>
            <person name="Vuong H."/>
            <person name="Weaver B."/>
            <person name="Ciecko A."/>
            <person name="Tallon L."/>
            <person name="Jackson J."/>
            <person name="Pai G."/>
            <person name="Aken S.V."/>
            <person name="Utterback T."/>
            <person name="Reidmuller S."/>
            <person name="Feldblyum T."/>
            <person name="Hsiao J."/>
            <person name="Zismann V."/>
            <person name="Iobst S."/>
            <person name="de Vazeille A.R."/>
            <person name="Buell C.R."/>
            <person name="Ying K."/>
            <person name="Li Y."/>
            <person name="Lu T."/>
            <person name="Huang Y."/>
            <person name="Zhao Q."/>
            <person name="Feng Q."/>
            <person name="Zhang L."/>
            <person name="Zhu J."/>
            <person name="Weng Q."/>
            <person name="Mu J."/>
            <person name="Lu Y."/>
            <person name="Fan D."/>
            <person name="Liu Y."/>
            <person name="Guan J."/>
            <person name="Zhang Y."/>
            <person name="Yu S."/>
            <person name="Liu X."/>
            <person name="Zhang Y."/>
            <person name="Hong G."/>
            <person name="Han B."/>
            <person name="Choisne N."/>
            <person name="Demange N."/>
            <person name="Orjeda G."/>
            <person name="Samain S."/>
            <person name="Cattolico L."/>
            <person name="Pelletier E."/>
            <person name="Couloux A."/>
            <person name="Segurens B."/>
            <person name="Wincker P."/>
            <person name="D'Hont A."/>
            <person name="Scarpelli C."/>
            <person name="Weissenbach J."/>
            <person name="Salanoubat M."/>
            <person name="Quetier F."/>
            <person name="Yu Y."/>
            <person name="Kim H.R."/>
            <person name="Rambo T."/>
            <person name="Currie J."/>
            <person name="Collura K."/>
            <person name="Luo M."/>
            <person name="Yang T."/>
            <person name="Ammiraju J.S.S."/>
            <person name="Engler F."/>
            <person name="Soderlund C."/>
            <person name="Wing R.A."/>
            <person name="Palmer L.E."/>
            <person name="de la Bastide M."/>
            <person name="Spiegel L."/>
            <person name="Nascimento L."/>
            <person name="Zutavern T."/>
            <person name="O'Shaughnessy A."/>
            <person name="Dike S."/>
            <person name="Dedhia N."/>
            <person name="Preston R."/>
            <person name="Balija V."/>
            <person name="McCombie W.R."/>
            <person name="Chow T."/>
            <person name="Chen H."/>
            <person name="Chung M."/>
            <person name="Chen C."/>
            <person name="Shaw J."/>
            <person name="Wu H."/>
            <person name="Hsiao K."/>
            <person name="Chao Y."/>
            <person name="Chu M."/>
            <person name="Cheng C."/>
            <person name="Hour A."/>
            <person name="Lee P."/>
            <person name="Lin S."/>
            <person name="Lin Y."/>
            <person name="Liou J."/>
            <person name="Liu S."/>
            <person name="Hsing Y."/>
            <person name="Raghuvanshi S."/>
            <person name="Mohanty A."/>
            <person name="Bharti A.K."/>
            <person name="Gaur A."/>
            <person name="Gupta V."/>
            <person name="Kumar D."/>
            <person name="Ravi V."/>
            <person name="Vij S."/>
            <person name="Kapur A."/>
            <person name="Khurana P."/>
            <person name="Khurana P."/>
            <person name="Khurana J.P."/>
            <person name="Tyagi A.K."/>
            <person name="Gaikwad K."/>
            <person name="Singh A."/>
            <person name="Dalal V."/>
            <person name="Srivastava S."/>
            <person name="Dixit A."/>
            <person name="Pal A.K."/>
            <person name="Ghazi I.A."/>
            <person name="Yadav M."/>
            <person name="Pandit A."/>
            <person name="Bhargava A."/>
            <person name="Sureshbabu K."/>
            <person name="Batra K."/>
            <person name="Sharma T.R."/>
            <person name="Mohapatra T."/>
            <person name="Singh N.K."/>
            <person name="Messing J."/>
            <person name="Nelson A.B."/>
            <person name="Fuks G."/>
            <person name="Kavchok S."/>
            <person name="Keizer G."/>
            <person name="Linton E."/>
            <person name="Llaca V."/>
            <person name="Song R."/>
            <person name="Tanyolac B."/>
            <person name="Young S."/>
            <person name="Ho-Il K."/>
            <person name="Hahn J.H."/>
            <person name="Sangsakoo G."/>
            <person name="Vanavichit A."/>
            <person name="de Mattos Luiz.A.T."/>
            <person name="Zimmer P.D."/>
            <person name="Malone G."/>
            <person name="Dellagostin O."/>
            <person name="de Oliveira A.C."/>
            <person name="Bevan M."/>
            <person name="Bancroft I."/>
            <person name="Minx P."/>
            <person name="Cordum H."/>
            <person name="Wilson R."/>
            <person name="Cheng Z."/>
            <person name="Jin W."/>
            <person name="Jiang J."/>
            <person name="Leong S.A."/>
            <person name="Iwama H."/>
            <person name="Gojobori T."/>
            <person name="Itoh T."/>
            <person name="Niimura Y."/>
            <person name="Fujii Y."/>
            <person name="Habara T."/>
            <person name="Sakai H."/>
            <person name="Sato Y."/>
            <person name="Wilson G."/>
            <person name="Kumar K."/>
            <person name="McCouch S."/>
            <person name="Juretic N."/>
            <person name="Hoen D."/>
            <person name="Wright S."/>
            <person name="Bruskiewich R."/>
            <person name="Bureau T."/>
            <person name="Miyao A."/>
            <person name="Hirochika H."/>
            <person name="Nishikawa T."/>
            <person name="Kadowaki K."/>
            <person name="Sugiura M."/>
            <person name="Burr B."/>
            <person name="Sasaki T."/>
        </authorList>
    </citation>
    <scope>NUCLEOTIDE SEQUENCE [LARGE SCALE GENOMIC DNA]</scope>
    <source>
        <strain evidence="4">cv. Nipponbare</strain>
    </source>
</reference>
<dbReference type="Pfam" id="PF05754">
    <property type="entry name" value="DUF834"/>
    <property type="match status" value="1"/>
</dbReference>
<evidence type="ECO:0000313" key="3">
    <source>
        <dbReference type="EMBL" id="AAO66586.1"/>
    </source>
</evidence>
<feature type="region of interest" description="Disordered" evidence="1">
    <location>
        <begin position="58"/>
        <end position="82"/>
    </location>
</feature>
<dbReference type="Proteomes" id="UP000000763">
    <property type="component" value="Chromosome 3"/>
</dbReference>
<feature type="compositionally biased region" description="Basic residues" evidence="1">
    <location>
        <begin position="1"/>
        <end position="10"/>
    </location>
</feature>
<name>Q84T24_ORYSJ</name>
<feature type="compositionally biased region" description="Gly residues" evidence="1">
    <location>
        <begin position="70"/>
        <end position="82"/>
    </location>
</feature>
<protein>
    <recommendedName>
        <fullName evidence="2">DUF834 domain-containing protein</fullName>
    </recommendedName>
</protein>
<dbReference type="EMBL" id="AC135560">
    <property type="protein sequence ID" value="AAO66586.1"/>
    <property type="molecule type" value="Genomic_DNA"/>
</dbReference>
<sequence length="82" mass="8138">MARRTHRGPALRRTTTENGRRQGRGGGSIRVDGVGGSPAGFGGNGGVDGVLLAAANPKEVAATEGDDGSSGDGWSGWSGWSG</sequence>
<gene>
    <name evidence="3" type="primary">OSJNBa0031I04.15</name>
</gene>
<evidence type="ECO:0000259" key="2">
    <source>
        <dbReference type="Pfam" id="PF05754"/>
    </source>
</evidence>
<feature type="compositionally biased region" description="Gly residues" evidence="1">
    <location>
        <begin position="24"/>
        <end position="46"/>
    </location>
</feature>
<reference evidence="4" key="2">
    <citation type="journal article" date="2008" name="Nucleic Acids Res.">
        <title>The rice annotation project database (RAP-DB): 2008 update.</title>
        <authorList>
            <consortium name="The rice annotation project (RAP)"/>
        </authorList>
    </citation>
    <scope>GENOME REANNOTATION</scope>
    <source>
        <strain evidence="4">cv. Nipponbare</strain>
    </source>
</reference>
<organism evidence="3 4">
    <name type="scientific">Oryza sativa subsp. japonica</name>
    <name type="common">Rice</name>
    <dbReference type="NCBI Taxonomy" id="39947"/>
    <lineage>
        <taxon>Eukaryota</taxon>
        <taxon>Viridiplantae</taxon>
        <taxon>Streptophyta</taxon>
        <taxon>Embryophyta</taxon>
        <taxon>Tracheophyta</taxon>
        <taxon>Spermatophyta</taxon>
        <taxon>Magnoliopsida</taxon>
        <taxon>Liliopsida</taxon>
        <taxon>Poales</taxon>
        <taxon>Poaceae</taxon>
        <taxon>BOP clade</taxon>
        <taxon>Oryzoideae</taxon>
        <taxon>Oryzeae</taxon>
        <taxon>Oryzinae</taxon>
        <taxon>Oryza</taxon>
        <taxon>Oryza sativa</taxon>
    </lineage>
</organism>
<dbReference type="AlphaFoldDB" id="Q84T24"/>
<accession>Q84T24</accession>
<feature type="domain" description="DUF834" evidence="2">
    <location>
        <begin position="20"/>
        <end position="71"/>
    </location>
</feature>
<evidence type="ECO:0000313" key="4">
    <source>
        <dbReference type="Proteomes" id="UP000000763"/>
    </source>
</evidence>